<dbReference type="Proteomes" id="UP000554965">
    <property type="component" value="Unassembled WGS sequence"/>
</dbReference>
<dbReference type="InterPro" id="IPR038332">
    <property type="entry name" value="PPE_sf"/>
</dbReference>
<evidence type="ECO:0000313" key="6">
    <source>
        <dbReference type="Proteomes" id="UP000554965"/>
    </source>
</evidence>
<keyword evidence="6" id="KW-1185">Reference proteome</keyword>
<dbReference type="GO" id="GO:0052572">
    <property type="term" value="P:response to host immune response"/>
    <property type="evidence" value="ECO:0007669"/>
    <property type="project" value="TreeGrafter"/>
</dbReference>
<dbReference type="InterPro" id="IPR029058">
    <property type="entry name" value="AB_hydrolase_fold"/>
</dbReference>
<dbReference type="EMBL" id="OCTY01000002">
    <property type="protein sequence ID" value="SOJ55290.1"/>
    <property type="molecule type" value="Genomic_DNA"/>
</dbReference>
<dbReference type="Pfam" id="PF00823">
    <property type="entry name" value="PPE"/>
    <property type="match status" value="1"/>
</dbReference>
<reference evidence="5 6" key="1">
    <citation type="submission" date="2017-10" db="EMBL/GenBank/DDBJ databases">
        <authorList>
            <consortium name="Urmite Genomes"/>
        </authorList>
    </citation>
    <scope>NUCLEOTIDE SEQUENCE [LARGE SCALE GENOMIC DNA]</scope>
    <source>
        <strain evidence="5 6">FB-527</strain>
    </source>
</reference>
<accession>A0A7Z7IMP5</accession>
<dbReference type="RefSeq" id="WP_186243168.1">
    <property type="nucleotide sequence ID" value="NZ_OCTY01000002.1"/>
</dbReference>
<feature type="domain" description="PE-PPE" evidence="4">
    <location>
        <begin position="251"/>
        <end position="475"/>
    </location>
</feature>
<gene>
    <name evidence="5" type="ORF">MSIMFB_02779</name>
</gene>
<dbReference type="InterPro" id="IPR013228">
    <property type="entry name" value="PE-PPE_C"/>
</dbReference>
<comment type="caution">
    <text evidence="5">The sequence shown here is derived from an EMBL/GenBank/DDBJ whole genome shotgun (WGS) entry which is preliminary data.</text>
</comment>
<organism evidence="5 6">
    <name type="scientific">Mycobacterium simulans</name>
    <dbReference type="NCBI Taxonomy" id="627089"/>
    <lineage>
        <taxon>Bacteria</taxon>
        <taxon>Bacillati</taxon>
        <taxon>Actinomycetota</taxon>
        <taxon>Actinomycetes</taxon>
        <taxon>Mycobacteriales</taxon>
        <taxon>Mycobacteriaceae</taxon>
        <taxon>Mycobacterium</taxon>
    </lineage>
</organism>
<dbReference type="AlphaFoldDB" id="A0A7Z7IMP5"/>
<feature type="compositionally biased region" description="Low complexity" evidence="2">
    <location>
        <begin position="542"/>
        <end position="551"/>
    </location>
</feature>
<dbReference type="PANTHER" id="PTHR46766">
    <property type="entry name" value="GLUTAMINE-RICH PROTEIN 2"/>
    <property type="match status" value="1"/>
</dbReference>
<evidence type="ECO:0000256" key="1">
    <source>
        <dbReference type="ARBA" id="ARBA00010652"/>
    </source>
</evidence>
<dbReference type="Gene3D" id="1.20.1260.20">
    <property type="entry name" value="PPE superfamily"/>
    <property type="match status" value="1"/>
</dbReference>
<dbReference type="SUPFAM" id="SSF53474">
    <property type="entry name" value="alpha/beta-Hydrolases"/>
    <property type="match status" value="1"/>
</dbReference>
<sequence>MLQNFAVLPPEVNSARVFAGAGSAPMLAAAAAWDGLAGELQSAAVSFGTVTAGVTGGSWLGPASVAMADVAAPYVGWLSMSAAHAEGAAGLARAAAAEFEAAMAATVHPALVATNRAQVVSLVASNLFGQNAPAIAAIESLYEQMWAQDVAALAGYHAGASAVAAQLASWPQQLEALLGSASTAWPVQANTAVAKAAVSNVGVASSVSNGVVMKAAAAQTIALIMGGSGTPIPPSRYVQLANDLYVSHSVPGAIAQALFTPQGLYPVVAVKNLTFDASVAQGVVILDSAIRQQLAAGSNVTVFGYSQSATISSLTMANLAASANPPPPDQLSFTLIGNPNNPNGGVATRFPGISFPSLGVTATGATPDNLYPTRIYTIEYDGVADFPRYPINFVSTLNAIAGAYYVHTDYFMLTPEQIASAVPLTNTVGPTMTQYYVIRTENLPLLEPLRALPVLGNPLADLVQPNLKVIVNLGYGDPAYGYSTSPPNVSTPFGLFPEVSPLTVFDALAAGTQQGISDFAYDISNLDLPSPMDWGSPLTLNPGSTTSGSSPGPAPAPHAVTIDSIIDNLQAANTNVAATITKVAERSYTVLLPTADIANAVLTTAPSYNFNLFLDGIQQAIHGDPMGLVNAVGYPIAADVALVTAAGALELLILINAGQAIAYDISALVP</sequence>
<feature type="domain" description="PPE" evidence="3">
    <location>
        <begin position="4"/>
        <end position="167"/>
    </location>
</feature>
<protein>
    <submittedName>
        <fullName evidence="5">Putative PPE family protein PPE42</fullName>
    </submittedName>
</protein>
<dbReference type="Gene3D" id="3.40.50.1820">
    <property type="entry name" value="alpha/beta hydrolase"/>
    <property type="match status" value="1"/>
</dbReference>
<feature type="region of interest" description="Disordered" evidence="2">
    <location>
        <begin position="534"/>
        <end position="555"/>
    </location>
</feature>
<proteinExistence type="inferred from homology"/>
<evidence type="ECO:0000259" key="3">
    <source>
        <dbReference type="Pfam" id="PF00823"/>
    </source>
</evidence>
<dbReference type="Pfam" id="PF08237">
    <property type="entry name" value="PE-PPE"/>
    <property type="match status" value="1"/>
</dbReference>
<dbReference type="SUPFAM" id="SSF140459">
    <property type="entry name" value="PE/PPE dimer-like"/>
    <property type="match status" value="1"/>
</dbReference>
<name>A0A7Z7IMP5_9MYCO</name>
<dbReference type="InterPro" id="IPR000030">
    <property type="entry name" value="PPE_dom"/>
</dbReference>
<dbReference type="PANTHER" id="PTHR46766:SF1">
    <property type="entry name" value="GLUTAMINE-RICH PROTEIN 2"/>
    <property type="match status" value="1"/>
</dbReference>
<dbReference type="FunFam" id="1.20.1260.20:FF:000001">
    <property type="entry name" value="PPE family protein PPE41"/>
    <property type="match status" value="1"/>
</dbReference>
<evidence type="ECO:0000256" key="2">
    <source>
        <dbReference type="SAM" id="MobiDB-lite"/>
    </source>
</evidence>
<evidence type="ECO:0000259" key="4">
    <source>
        <dbReference type="Pfam" id="PF08237"/>
    </source>
</evidence>
<evidence type="ECO:0000313" key="5">
    <source>
        <dbReference type="EMBL" id="SOJ55290.1"/>
    </source>
</evidence>
<comment type="similarity">
    <text evidence="1">Belongs to the mycobacterial PPE family.</text>
</comment>